<feature type="transmembrane region" description="Helical" evidence="1">
    <location>
        <begin position="221"/>
        <end position="251"/>
    </location>
</feature>
<reference evidence="3 5" key="3">
    <citation type="submission" date="2017-11" db="EMBL/GenBank/DDBJ databases">
        <title>De-novo sequencing of pomegranate (Punica granatum L.) genome.</title>
        <authorList>
            <person name="Akparov Z."/>
            <person name="Amiraslanov A."/>
            <person name="Hajiyeva S."/>
            <person name="Abbasov M."/>
            <person name="Kaur K."/>
            <person name="Hamwieh A."/>
            <person name="Solovyev V."/>
            <person name="Salamov A."/>
            <person name="Braich B."/>
            <person name="Kosarev P."/>
            <person name="Mahmoud A."/>
            <person name="Hajiyev E."/>
            <person name="Babayeva S."/>
            <person name="Izzatullayeva V."/>
            <person name="Mammadov A."/>
            <person name="Mammadov A."/>
            <person name="Sharifova S."/>
            <person name="Ojaghi J."/>
            <person name="Eynullazada K."/>
            <person name="Bayramov B."/>
            <person name="Abdulazimova A."/>
            <person name="Shahmuradov I."/>
        </authorList>
    </citation>
    <scope>NUCLEOTIDE SEQUENCE [LARGE SCALE GENOMIC DNA]</scope>
    <source>
        <strain evidence="3">AG2017</strain>
        <strain evidence="5">cv. AG2017</strain>
        <tissue evidence="3">Leaf</tissue>
    </source>
</reference>
<evidence type="ECO:0000313" key="4">
    <source>
        <dbReference type="Proteomes" id="UP000197138"/>
    </source>
</evidence>
<dbReference type="Proteomes" id="UP000233551">
    <property type="component" value="Unassembled WGS sequence"/>
</dbReference>
<keyword evidence="1" id="KW-1133">Transmembrane helix</keyword>
<keyword evidence="1" id="KW-0812">Transmembrane</keyword>
<keyword evidence="5" id="KW-1185">Reference proteome</keyword>
<gene>
    <name evidence="2" type="ORF">CDL15_Pgr020523</name>
    <name evidence="3" type="ORF">CRG98_031704</name>
</gene>
<feature type="transmembrane region" description="Helical" evidence="1">
    <location>
        <begin position="21"/>
        <end position="42"/>
    </location>
</feature>
<feature type="transmembrane region" description="Helical" evidence="1">
    <location>
        <begin position="62"/>
        <end position="79"/>
    </location>
</feature>
<evidence type="ECO:0000313" key="3">
    <source>
        <dbReference type="EMBL" id="PKI47920.1"/>
    </source>
</evidence>
<dbReference type="GeneID" id="116207785"/>
<evidence type="ECO:0000256" key="1">
    <source>
        <dbReference type="SAM" id="Phobius"/>
    </source>
</evidence>
<dbReference type="EMBL" id="MTKT01005809">
    <property type="protein sequence ID" value="OWM64556.1"/>
    <property type="molecule type" value="Genomic_DNA"/>
</dbReference>
<dbReference type="Proteomes" id="UP000197138">
    <property type="component" value="Unassembled WGS sequence"/>
</dbReference>
<dbReference type="PANTHER" id="PTHR33133:SF19">
    <property type="entry name" value="BINDING-PROTEIN-DEPENDENT TRANSPORT SYSTEMS INNER MEMBRANE COMPONENT"/>
    <property type="match status" value="1"/>
</dbReference>
<organism evidence="2 4">
    <name type="scientific">Punica granatum</name>
    <name type="common">Pomegranate</name>
    <dbReference type="NCBI Taxonomy" id="22663"/>
    <lineage>
        <taxon>Eukaryota</taxon>
        <taxon>Viridiplantae</taxon>
        <taxon>Streptophyta</taxon>
        <taxon>Embryophyta</taxon>
        <taxon>Tracheophyta</taxon>
        <taxon>Spermatophyta</taxon>
        <taxon>Magnoliopsida</taxon>
        <taxon>eudicotyledons</taxon>
        <taxon>Gunneridae</taxon>
        <taxon>Pentapetalae</taxon>
        <taxon>rosids</taxon>
        <taxon>malvids</taxon>
        <taxon>Myrtales</taxon>
        <taxon>Lythraceae</taxon>
        <taxon>Punica</taxon>
    </lineage>
</organism>
<feature type="transmembrane region" description="Helical" evidence="1">
    <location>
        <begin position="134"/>
        <end position="160"/>
    </location>
</feature>
<comment type="caution">
    <text evidence="2">The sequence shown here is derived from an EMBL/GenBank/DDBJ whole genome shotgun (WGS) entry which is preliminary data.</text>
</comment>
<dbReference type="STRING" id="22663.A0A218VVZ1"/>
<feature type="transmembrane region" description="Helical" evidence="1">
    <location>
        <begin position="109"/>
        <end position="128"/>
    </location>
</feature>
<sequence length="289" mass="31854">MERAKKIIRRAIFTFLKNYQYFTSSTPIFLLLIPFSVSSLFYRALLIRSPGPLDLLDRPSSIFLVVSCFSFSVVFLVKAKSSILQAVDPFKPFPSPSSLHKPLLEIQSFNLLLLCFLSASCCLLKSLVANPNHALFTILFGTIYYTIYTNMTVVFNLALVISETRNLPAYVAIREAFLLRVQDSSTTLILALASSMISAAIESLFRCRVVRALGPKDSRRAVLSVSLEGLLIAYLYSIIIVLDTTACFLFISDYGSEPKTSSSASSDEAEICCSDSEAAGKVVEDSLLA</sequence>
<reference evidence="2" key="2">
    <citation type="submission" date="2017-06" db="EMBL/GenBank/DDBJ databases">
        <title>The pomegranate genome and the genomics of punicalagin biosynthesis.</title>
        <authorList>
            <person name="Xu C."/>
        </authorList>
    </citation>
    <scope>NUCLEOTIDE SEQUENCE [LARGE SCALE GENOMIC DNA]</scope>
    <source>
        <tissue evidence="2">Fresh leaf</tissue>
    </source>
</reference>
<dbReference type="AlphaFoldDB" id="A0A218VVZ1"/>
<reference evidence="4" key="1">
    <citation type="journal article" date="2017" name="Plant J.">
        <title>The pomegranate (Punica granatum L.) genome and the genomics of punicalagin biosynthesis.</title>
        <authorList>
            <person name="Qin G."/>
            <person name="Xu C."/>
            <person name="Ming R."/>
            <person name="Tang H."/>
            <person name="Guyot R."/>
            <person name="Kramer E.M."/>
            <person name="Hu Y."/>
            <person name="Yi X."/>
            <person name="Qi Y."/>
            <person name="Xu X."/>
            <person name="Gao Z."/>
            <person name="Pan H."/>
            <person name="Jian J."/>
            <person name="Tian Y."/>
            <person name="Yue Z."/>
            <person name="Xu Y."/>
        </authorList>
    </citation>
    <scope>NUCLEOTIDE SEQUENCE [LARGE SCALE GENOMIC DNA]</scope>
    <source>
        <strain evidence="4">cv. Dabenzi</strain>
    </source>
</reference>
<proteinExistence type="predicted"/>
<keyword evidence="1" id="KW-0472">Membrane</keyword>
<dbReference type="PANTHER" id="PTHR33133">
    <property type="entry name" value="OS08G0107100 PROTEIN-RELATED"/>
    <property type="match status" value="1"/>
</dbReference>
<evidence type="ECO:0000313" key="5">
    <source>
        <dbReference type="Proteomes" id="UP000233551"/>
    </source>
</evidence>
<evidence type="ECO:0008006" key="6">
    <source>
        <dbReference type="Google" id="ProtNLM"/>
    </source>
</evidence>
<evidence type="ECO:0000313" key="2">
    <source>
        <dbReference type="EMBL" id="OWM64556.1"/>
    </source>
</evidence>
<dbReference type="EMBL" id="PGOL01002444">
    <property type="protein sequence ID" value="PKI47920.1"/>
    <property type="molecule type" value="Genomic_DNA"/>
</dbReference>
<protein>
    <recommendedName>
        <fullName evidence="6">Protein RFT1 homolog</fullName>
    </recommendedName>
</protein>
<dbReference type="OrthoDB" id="687732at2759"/>
<name>A0A218VVZ1_PUNGR</name>
<accession>A0A218VVZ1</accession>